<accession>A0A1H3KNI8</accession>
<evidence type="ECO:0000256" key="1">
    <source>
        <dbReference type="ARBA" id="ARBA00005582"/>
    </source>
</evidence>
<dbReference type="PANTHER" id="PTHR43736:SF1">
    <property type="entry name" value="DIHYDRONEOPTERIN TRIPHOSPHATE DIPHOSPHATASE"/>
    <property type="match status" value="1"/>
</dbReference>
<keyword evidence="4" id="KW-1185">Reference proteome</keyword>
<protein>
    <submittedName>
        <fullName evidence="3">ADP-ribose pyrophosphatase YjhB, NUDIX family</fullName>
    </submittedName>
</protein>
<dbReference type="STRING" id="415015.SAMN05660462_00256"/>
<dbReference type="PANTHER" id="PTHR43736">
    <property type="entry name" value="ADP-RIBOSE PYROPHOSPHATASE"/>
    <property type="match status" value="1"/>
</dbReference>
<dbReference type="EMBL" id="FNQE01000002">
    <property type="protein sequence ID" value="SDY53711.1"/>
    <property type="molecule type" value="Genomic_DNA"/>
</dbReference>
<feature type="domain" description="Nudix hydrolase" evidence="2">
    <location>
        <begin position="42"/>
        <end position="181"/>
    </location>
</feature>
<evidence type="ECO:0000259" key="2">
    <source>
        <dbReference type="PROSITE" id="PS51462"/>
    </source>
</evidence>
<dbReference type="InterPro" id="IPR015797">
    <property type="entry name" value="NUDIX_hydrolase-like_dom_sf"/>
</dbReference>
<dbReference type="Gene3D" id="3.90.79.10">
    <property type="entry name" value="Nucleoside Triphosphate Pyrophosphohydrolase"/>
    <property type="match status" value="1"/>
</dbReference>
<gene>
    <name evidence="3" type="ORF">SAMN05660462_00256</name>
</gene>
<dbReference type="InterPro" id="IPR000086">
    <property type="entry name" value="NUDIX_hydrolase_dom"/>
</dbReference>
<dbReference type="Proteomes" id="UP000198625">
    <property type="component" value="Unassembled WGS sequence"/>
</dbReference>
<dbReference type="CDD" id="cd03674">
    <property type="entry name" value="NUDIX_Hydrolase"/>
    <property type="match status" value="1"/>
</dbReference>
<comment type="similarity">
    <text evidence="1">Belongs to the Nudix hydrolase family.</text>
</comment>
<sequence length="190" mass="22071">MDFVKQIMDYIPINEQETQDKKVILDYIKLFPKTVLLRDNEVAHITSSGFIMNNSLDKALMVHHNIRNTWAWSGGHADGDTDLLHVAIKEAKEETGIINVTPFIPNIASIDIGVVNGHMRKNRYVNPHLHFSIAYILIADENEKLKINEDENSGVSWFELDKFNRKYFNEFDVNLYSKLIQKARQRVVWD</sequence>
<evidence type="ECO:0000313" key="3">
    <source>
        <dbReference type="EMBL" id="SDY53711.1"/>
    </source>
</evidence>
<reference evidence="3 4" key="1">
    <citation type="submission" date="2016-10" db="EMBL/GenBank/DDBJ databases">
        <authorList>
            <person name="de Groot N.N."/>
        </authorList>
    </citation>
    <scope>NUCLEOTIDE SEQUENCE [LARGE SCALE GENOMIC DNA]</scope>
    <source>
        <strain evidence="3 4">DSM 21650</strain>
    </source>
</reference>
<dbReference type="OrthoDB" id="9787880at2"/>
<evidence type="ECO:0000313" key="4">
    <source>
        <dbReference type="Proteomes" id="UP000198625"/>
    </source>
</evidence>
<name>A0A1H3KNI8_9FIRM</name>
<dbReference type="PROSITE" id="PS51462">
    <property type="entry name" value="NUDIX"/>
    <property type="match status" value="1"/>
</dbReference>
<dbReference type="AlphaFoldDB" id="A0A1H3KNI8"/>
<dbReference type="Pfam" id="PF00293">
    <property type="entry name" value="NUDIX"/>
    <property type="match status" value="1"/>
</dbReference>
<dbReference type="SUPFAM" id="SSF55811">
    <property type="entry name" value="Nudix"/>
    <property type="match status" value="1"/>
</dbReference>
<organism evidence="3 4">
    <name type="scientific">Proteiniborus ethanoligenes</name>
    <dbReference type="NCBI Taxonomy" id="415015"/>
    <lineage>
        <taxon>Bacteria</taxon>
        <taxon>Bacillati</taxon>
        <taxon>Bacillota</taxon>
        <taxon>Clostridia</taxon>
        <taxon>Eubacteriales</taxon>
        <taxon>Proteiniborus</taxon>
    </lineage>
</organism>
<proteinExistence type="inferred from homology"/>